<organism evidence="2 3">
    <name type="scientific">Candidatus Segetimicrobium genomatis</name>
    <dbReference type="NCBI Taxonomy" id="2569760"/>
    <lineage>
        <taxon>Bacteria</taxon>
        <taxon>Bacillati</taxon>
        <taxon>Candidatus Sysuimicrobiota</taxon>
        <taxon>Candidatus Sysuimicrobiia</taxon>
        <taxon>Candidatus Sysuimicrobiales</taxon>
        <taxon>Candidatus Segetimicrobiaceae</taxon>
        <taxon>Candidatus Segetimicrobium</taxon>
    </lineage>
</organism>
<keyword evidence="1" id="KW-0812">Transmembrane</keyword>
<protein>
    <submittedName>
        <fullName evidence="2">Uncharacterized protein</fullName>
    </submittedName>
</protein>
<accession>A0A537JXA4</accession>
<evidence type="ECO:0000313" key="2">
    <source>
        <dbReference type="EMBL" id="TMI88163.1"/>
    </source>
</evidence>
<evidence type="ECO:0000256" key="1">
    <source>
        <dbReference type="SAM" id="Phobius"/>
    </source>
</evidence>
<dbReference type="Proteomes" id="UP000318509">
    <property type="component" value="Unassembled WGS sequence"/>
</dbReference>
<evidence type="ECO:0000313" key="3">
    <source>
        <dbReference type="Proteomes" id="UP000318509"/>
    </source>
</evidence>
<keyword evidence="1" id="KW-1133">Transmembrane helix</keyword>
<gene>
    <name evidence="2" type="ORF">E6H00_13460</name>
</gene>
<sequence length="97" mass="10074">MRHVIGYLLCLVFVALVLACFGELSPLTKNSTARVGVVVNTLEAGAGIEASIDPATAPVEAFSPLHVLGDFVAIFISPVGAIGLGLYLVVIWALPAR</sequence>
<dbReference type="AlphaFoldDB" id="A0A537JXA4"/>
<comment type="caution">
    <text evidence="2">The sequence shown here is derived from an EMBL/GenBank/DDBJ whole genome shotgun (WGS) entry which is preliminary data.</text>
</comment>
<dbReference type="PROSITE" id="PS51257">
    <property type="entry name" value="PROKAR_LIPOPROTEIN"/>
    <property type="match status" value="1"/>
</dbReference>
<keyword evidence="1" id="KW-0472">Membrane</keyword>
<dbReference type="EMBL" id="VBAK01000144">
    <property type="protein sequence ID" value="TMI88163.1"/>
    <property type="molecule type" value="Genomic_DNA"/>
</dbReference>
<feature type="transmembrane region" description="Helical" evidence="1">
    <location>
        <begin position="71"/>
        <end position="94"/>
    </location>
</feature>
<proteinExistence type="predicted"/>
<reference evidence="2 3" key="1">
    <citation type="journal article" date="2019" name="Nat. Microbiol.">
        <title>Mediterranean grassland soil C-N compound turnover is dependent on rainfall and depth, and is mediated by genomically divergent microorganisms.</title>
        <authorList>
            <person name="Diamond S."/>
            <person name="Andeer P.F."/>
            <person name="Li Z."/>
            <person name="Crits-Christoph A."/>
            <person name="Burstein D."/>
            <person name="Anantharaman K."/>
            <person name="Lane K.R."/>
            <person name="Thomas B.C."/>
            <person name="Pan C."/>
            <person name="Northen T.R."/>
            <person name="Banfield J.F."/>
        </authorList>
    </citation>
    <scope>NUCLEOTIDE SEQUENCE [LARGE SCALE GENOMIC DNA]</scope>
    <source>
        <strain evidence="2">NP_3</strain>
    </source>
</reference>
<name>A0A537JXA4_9BACT</name>